<feature type="compositionally biased region" description="Polar residues" evidence="21">
    <location>
        <begin position="2611"/>
        <end position="2620"/>
    </location>
</feature>
<dbReference type="PIRSF" id="PIRSF010354">
    <property type="entry name" value="Methyltransferase_trithorax"/>
    <property type="match status" value="1"/>
</dbReference>
<feature type="domain" description="SET" evidence="25">
    <location>
        <begin position="3890"/>
        <end position="4006"/>
    </location>
</feature>
<feature type="compositionally biased region" description="Basic and acidic residues" evidence="21">
    <location>
        <begin position="1034"/>
        <end position="1054"/>
    </location>
</feature>
<dbReference type="Gene3D" id="1.20.920.10">
    <property type="entry name" value="Bromodomain-like"/>
    <property type="match status" value="1"/>
</dbReference>
<feature type="binding site" evidence="17">
    <location>
        <position position="3902"/>
    </location>
    <ligand>
        <name>S-adenosyl-L-methionine</name>
        <dbReference type="ChEBI" id="CHEBI:59789"/>
    </ligand>
</feature>
<comment type="subcellular location">
    <subcellularLocation>
        <location evidence="1">Nucleus</location>
    </subcellularLocation>
</comment>
<feature type="compositionally biased region" description="Low complexity" evidence="21">
    <location>
        <begin position="585"/>
        <end position="598"/>
    </location>
</feature>
<feature type="non-terminal residue" evidence="29">
    <location>
        <position position="1"/>
    </location>
</feature>
<dbReference type="Gene3D" id="3.30.40.10">
    <property type="entry name" value="Zinc/RING finger domain, C3HC4 (zinc finger)"/>
    <property type="match status" value="3"/>
</dbReference>
<dbReference type="InterPro" id="IPR011011">
    <property type="entry name" value="Znf_FYVE_PHD"/>
</dbReference>
<dbReference type="PROSITE" id="PS50014">
    <property type="entry name" value="BROMODOMAIN_2"/>
    <property type="match status" value="1"/>
</dbReference>
<feature type="region of interest" description="Disordered" evidence="21">
    <location>
        <begin position="1169"/>
        <end position="1221"/>
    </location>
</feature>
<feature type="compositionally biased region" description="Basic and acidic residues" evidence="21">
    <location>
        <begin position="3681"/>
        <end position="3702"/>
    </location>
</feature>
<evidence type="ECO:0000256" key="8">
    <source>
        <dbReference type="ARBA" id="ARBA00022833"/>
    </source>
</evidence>
<feature type="region of interest" description="Disordered" evidence="21">
    <location>
        <begin position="779"/>
        <end position="839"/>
    </location>
</feature>
<keyword evidence="2" id="KW-0489">Methyltransferase</keyword>
<evidence type="ECO:0000256" key="18">
    <source>
        <dbReference type="PIRSR" id="PIRSR010354-51"/>
    </source>
</evidence>
<feature type="compositionally biased region" description="Polar residues" evidence="21">
    <location>
        <begin position="3127"/>
        <end position="3143"/>
    </location>
</feature>
<feature type="compositionally biased region" description="Acidic residues" evidence="21">
    <location>
        <begin position="2665"/>
        <end position="2676"/>
    </location>
</feature>
<dbReference type="SUPFAM" id="SSF57903">
    <property type="entry name" value="FYVE/PHD zinc finger"/>
    <property type="match status" value="2"/>
</dbReference>
<feature type="compositionally biased region" description="Basic and acidic residues" evidence="21">
    <location>
        <begin position="2878"/>
        <end position="2890"/>
    </location>
</feature>
<keyword evidence="9" id="KW-0156">Chromatin regulator</keyword>
<evidence type="ECO:0000256" key="10">
    <source>
        <dbReference type="ARBA" id="ARBA00023015"/>
    </source>
</evidence>
<dbReference type="Pfam" id="PF00856">
    <property type="entry name" value="SET"/>
    <property type="match status" value="1"/>
</dbReference>
<evidence type="ECO:0000259" key="24">
    <source>
        <dbReference type="PROSITE" id="PS50081"/>
    </source>
</evidence>
<evidence type="ECO:0000256" key="11">
    <source>
        <dbReference type="ARBA" id="ARBA00023117"/>
    </source>
</evidence>
<feature type="compositionally biased region" description="Basic and acidic residues" evidence="21">
    <location>
        <begin position="2645"/>
        <end position="2664"/>
    </location>
</feature>
<evidence type="ECO:0000256" key="9">
    <source>
        <dbReference type="ARBA" id="ARBA00022853"/>
    </source>
</evidence>
<feature type="region of interest" description="Disordered" evidence="21">
    <location>
        <begin position="2327"/>
        <end position="2346"/>
    </location>
</feature>
<dbReference type="SMART" id="SM00317">
    <property type="entry name" value="SET"/>
    <property type="match status" value="1"/>
</dbReference>
<dbReference type="Gene3D" id="2.170.270.10">
    <property type="entry name" value="SET domain"/>
    <property type="match status" value="1"/>
</dbReference>
<dbReference type="Proteomes" id="UP000316079">
    <property type="component" value="Unassembled WGS sequence"/>
</dbReference>
<dbReference type="InterPro" id="IPR042025">
    <property type="entry name" value="KMT2A_PHD2"/>
</dbReference>
<feature type="binding site" evidence="18">
    <location>
        <position position="4025"/>
    </location>
    <ligand>
        <name>Zn(2+)</name>
        <dbReference type="ChEBI" id="CHEBI:29105"/>
    </ligand>
</feature>
<evidence type="ECO:0000256" key="14">
    <source>
        <dbReference type="ARBA" id="ARBA00023242"/>
    </source>
</evidence>
<keyword evidence="13" id="KW-0804">Transcription</keyword>
<dbReference type="PANTHER" id="PTHR45838:SF2">
    <property type="entry name" value="HISTONE-LYSINE N-METHYLTRANSFERASE 2A"/>
    <property type="match status" value="1"/>
</dbReference>
<feature type="region of interest" description="Disordered" evidence="21">
    <location>
        <begin position="1002"/>
        <end position="1130"/>
    </location>
</feature>
<feature type="compositionally biased region" description="Basic and acidic residues" evidence="21">
    <location>
        <begin position="927"/>
        <end position="955"/>
    </location>
</feature>
<feature type="binding site" evidence="18">
    <location>
        <position position="4020"/>
    </location>
    <ligand>
        <name>Zn(2+)</name>
        <dbReference type="ChEBI" id="CHEBI:29105"/>
    </ligand>
</feature>
<keyword evidence="30" id="KW-1185">Reference proteome</keyword>
<feature type="compositionally biased region" description="Basic residues" evidence="21">
    <location>
        <begin position="733"/>
        <end position="745"/>
    </location>
</feature>
<dbReference type="InterPro" id="IPR003889">
    <property type="entry name" value="FYrich_C"/>
</dbReference>
<feature type="compositionally biased region" description="Basic and acidic residues" evidence="21">
    <location>
        <begin position="1075"/>
        <end position="1086"/>
    </location>
</feature>
<evidence type="ECO:0000256" key="7">
    <source>
        <dbReference type="ARBA" id="ARBA00022771"/>
    </source>
</evidence>
<evidence type="ECO:0000256" key="20">
    <source>
        <dbReference type="PROSITE-ProRule" id="PRU00509"/>
    </source>
</evidence>
<feature type="region of interest" description="Disordered" evidence="21">
    <location>
        <begin position="1748"/>
        <end position="1785"/>
    </location>
</feature>
<dbReference type="SUPFAM" id="SSF47370">
    <property type="entry name" value="Bromodomain"/>
    <property type="match status" value="1"/>
</dbReference>
<dbReference type="PROSITE" id="PS50016">
    <property type="entry name" value="ZF_PHD_2"/>
    <property type="match status" value="2"/>
</dbReference>
<evidence type="ECO:0000256" key="13">
    <source>
        <dbReference type="ARBA" id="ARBA00023163"/>
    </source>
</evidence>
<dbReference type="InterPro" id="IPR001214">
    <property type="entry name" value="SET_dom"/>
</dbReference>
<feature type="region of interest" description="Disordered" evidence="21">
    <location>
        <begin position="3065"/>
        <end position="3172"/>
    </location>
</feature>
<evidence type="ECO:0000259" key="22">
    <source>
        <dbReference type="PROSITE" id="PS50014"/>
    </source>
</evidence>
<gene>
    <name evidence="29" type="ORF">DNTS_011851</name>
</gene>
<feature type="region of interest" description="Disordered" evidence="21">
    <location>
        <begin position="1"/>
        <end position="121"/>
    </location>
</feature>
<dbReference type="STRING" id="623744.A0A553RDW9"/>
<feature type="compositionally biased region" description="Polar residues" evidence="21">
    <location>
        <begin position="899"/>
        <end position="908"/>
    </location>
</feature>
<dbReference type="Pfam" id="PF02008">
    <property type="entry name" value="zf-CXXC"/>
    <property type="match status" value="1"/>
</dbReference>
<feature type="compositionally biased region" description="Low complexity" evidence="21">
    <location>
        <begin position="2493"/>
        <end position="2502"/>
    </location>
</feature>
<feature type="domain" description="Phorbol-ester/DAG-type" evidence="24">
    <location>
        <begin position="1631"/>
        <end position="1688"/>
    </location>
</feature>
<feature type="domain" description="Post-SET" evidence="26">
    <location>
        <begin position="4014"/>
        <end position="4030"/>
    </location>
</feature>
<feature type="compositionally biased region" description="Basic residues" evidence="21">
    <location>
        <begin position="1268"/>
        <end position="1277"/>
    </location>
</feature>
<dbReference type="PROSITE" id="PS50081">
    <property type="entry name" value="ZF_DAG_PE_2"/>
    <property type="match status" value="1"/>
</dbReference>
<feature type="compositionally biased region" description="Low complexity" evidence="21">
    <location>
        <begin position="1329"/>
        <end position="1339"/>
    </location>
</feature>
<dbReference type="InterPro" id="IPR003616">
    <property type="entry name" value="Post-SET_dom"/>
</dbReference>
<feature type="region of interest" description="Disordered" evidence="21">
    <location>
        <begin position="2449"/>
        <end position="2522"/>
    </location>
</feature>
<evidence type="ECO:0000256" key="12">
    <source>
        <dbReference type="ARBA" id="ARBA00023125"/>
    </source>
</evidence>
<dbReference type="SMART" id="SM00541">
    <property type="entry name" value="FYRN"/>
    <property type="match status" value="1"/>
</dbReference>
<feature type="compositionally biased region" description="Pro residues" evidence="21">
    <location>
        <begin position="599"/>
        <end position="610"/>
    </location>
</feature>
<dbReference type="InterPro" id="IPR036427">
    <property type="entry name" value="Bromodomain-like_sf"/>
</dbReference>
<dbReference type="PANTHER" id="PTHR45838">
    <property type="entry name" value="HISTONE-LYSINE-N-METHYLTRANSFERASE 2 KMT2 FAMILY MEMBER"/>
    <property type="match status" value="1"/>
</dbReference>
<evidence type="ECO:0000256" key="3">
    <source>
        <dbReference type="ARBA" id="ARBA00022679"/>
    </source>
</evidence>
<feature type="region of interest" description="Disordered" evidence="21">
    <location>
        <begin position="714"/>
        <end position="751"/>
    </location>
</feature>
<feature type="binding site" evidence="17">
    <location>
        <begin position="3967"/>
        <end position="3968"/>
    </location>
    <ligand>
        <name>S-adenosyl-L-methionine</name>
        <dbReference type="ChEBI" id="CHEBI:59789"/>
    </ligand>
</feature>
<feature type="compositionally biased region" description="Basic and acidic residues" evidence="21">
    <location>
        <begin position="1400"/>
        <end position="1415"/>
    </location>
</feature>
<feature type="region of interest" description="Disordered" evidence="21">
    <location>
        <begin position="2353"/>
        <end position="2437"/>
    </location>
</feature>
<dbReference type="GO" id="GO:0035097">
    <property type="term" value="C:histone methyltransferase complex"/>
    <property type="evidence" value="ECO:0007669"/>
    <property type="project" value="InterPro"/>
</dbReference>
<keyword evidence="4 17" id="KW-0949">S-adenosyl-L-methionine</keyword>
<feature type="region of interest" description="Disordered" evidence="21">
    <location>
        <begin position="3603"/>
        <end position="3632"/>
    </location>
</feature>
<feature type="region of interest" description="Disordered" evidence="21">
    <location>
        <begin position="3681"/>
        <end position="3719"/>
    </location>
</feature>
<evidence type="ECO:0000259" key="23">
    <source>
        <dbReference type="PROSITE" id="PS50016"/>
    </source>
</evidence>
<dbReference type="GO" id="GO:0003677">
    <property type="term" value="F:DNA binding"/>
    <property type="evidence" value="ECO:0007669"/>
    <property type="project" value="UniProtKB-KW"/>
</dbReference>
<dbReference type="EC" id="2.1.1.364" evidence="15"/>
<feature type="region of interest" description="Disordered" evidence="21">
    <location>
        <begin position="411"/>
        <end position="629"/>
    </location>
</feature>
<dbReference type="CDD" id="cd19170">
    <property type="entry name" value="SET_KMT2A_2B"/>
    <property type="match status" value="1"/>
</dbReference>
<evidence type="ECO:0000256" key="19">
    <source>
        <dbReference type="PROSITE-ProRule" id="PRU00035"/>
    </source>
</evidence>
<reference evidence="29 30" key="1">
    <citation type="journal article" date="2019" name="Sci. Data">
        <title>Hybrid genome assembly and annotation of Danionella translucida.</title>
        <authorList>
            <person name="Kadobianskyi M."/>
            <person name="Schulze L."/>
            <person name="Schuelke M."/>
            <person name="Judkewitz B."/>
        </authorList>
    </citation>
    <scope>NUCLEOTIDE SEQUENCE [LARGE SCALE GENOMIC DNA]</scope>
    <source>
        <strain evidence="29 30">Bolton</strain>
    </source>
</reference>
<evidence type="ECO:0000256" key="2">
    <source>
        <dbReference type="ARBA" id="ARBA00022603"/>
    </source>
</evidence>
<evidence type="ECO:0000256" key="21">
    <source>
        <dbReference type="SAM" id="MobiDB-lite"/>
    </source>
</evidence>
<feature type="compositionally biased region" description="Low complexity" evidence="21">
    <location>
        <begin position="2852"/>
        <end position="2868"/>
    </location>
</feature>
<dbReference type="CDD" id="cd15590">
    <property type="entry name" value="PHD2_KMT2A"/>
    <property type="match status" value="1"/>
</dbReference>
<dbReference type="Pfam" id="PF05965">
    <property type="entry name" value="FYRC"/>
    <property type="match status" value="1"/>
</dbReference>
<name>A0A553RDW9_9TELE</name>
<evidence type="ECO:0000259" key="25">
    <source>
        <dbReference type="PROSITE" id="PS50280"/>
    </source>
</evidence>
<feature type="region of interest" description="Disordered" evidence="21">
    <location>
        <begin position="2237"/>
        <end position="2298"/>
    </location>
</feature>
<feature type="compositionally biased region" description="Polar residues" evidence="21">
    <location>
        <begin position="3154"/>
        <end position="3172"/>
    </location>
</feature>
<dbReference type="GO" id="GO:0140945">
    <property type="term" value="F:histone H3K4 monomethyltransferase activity"/>
    <property type="evidence" value="ECO:0007669"/>
    <property type="project" value="UniProtKB-EC"/>
</dbReference>
<organism evidence="29 30">
    <name type="scientific">Danionella cerebrum</name>
    <dbReference type="NCBI Taxonomy" id="2873325"/>
    <lineage>
        <taxon>Eukaryota</taxon>
        <taxon>Metazoa</taxon>
        <taxon>Chordata</taxon>
        <taxon>Craniata</taxon>
        <taxon>Vertebrata</taxon>
        <taxon>Euteleostomi</taxon>
        <taxon>Actinopterygii</taxon>
        <taxon>Neopterygii</taxon>
        <taxon>Teleostei</taxon>
        <taxon>Ostariophysi</taxon>
        <taxon>Cypriniformes</taxon>
        <taxon>Danionidae</taxon>
        <taxon>Danioninae</taxon>
        <taxon>Danionella</taxon>
    </lineage>
</organism>
<feature type="compositionally biased region" description="Basic and acidic residues" evidence="21">
    <location>
        <begin position="3094"/>
        <end position="3112"/>
    </location>
</feature>
<feature type="binding site" evidence="18">
    <location>
        <position position="3970"/>
    </location>
    <ligand>
        <name>Zn(2+)</name>
        <dbReference type="ChEBI" id="CHEBI:29105"/>
    </ligand>
</feature>
<dbReference type="FunFam" id="2.170.270.10:FF:000004">
    <property type="entry name" value="Histone-lysine N-methyltransferase"/>
    <property type="match status" value="1"/>
</dbReference>
<feature type="region of interest" description="Disordered" evidence="21">
    <location>
        <begin position="3849"/>
        <end position="3869"/>
    </location>
</feature>
<evidence type="ECO:0000313" key="29">
    <source>
        <dbReference type="EMBL" id="TRZ00388.1"/>
    </source>
</evidence>
<dbReference type="CDD" id="cd15592">
    <property type="entry name" value="PHD3_KMT2A"/>
    <property type="match status" value="1"/>
</dbReference>
<dbReference type="GO" id="GO:0045893">
    <property type="term" value="P:positive regulation of DNA-templated transcription"/>
    <property type="evidence" value="ECO:0007669"/>
    <property type="project" value="TreeGrafter"/>
</dbReference>
<sequence length="4030" mass="438244">EEFIGFTTDYEERRIHSHQRPSEGSIQQQKKPRGRPPRTQRVGTDVKTAPLHVPSSPTEKIKRLPGRPPGSGERRRGRPPASASRWIWQQGSNAQEENIEPGQEATSCNKDSVEDEKKEKRQALLGSALHEGAEVKVQKIRQESKVTKLKRLKDLKLNPLKSKLRAIVRKTAPLPCVQKRGRGRPPSAKRLKAEAAARAANSSSIQEMANKASGSIKNKASKIQRAQNSDVQTSRKLRDSLPTDQDAIPDTEDSPTTSDPVTPTKVGRPLGLRQSPRHIKPVRVVPPTKRTDATIAKQLLQRAKKGAQKKKLMEKDAVPTEVAPSLEGAKHRRRTQLTNIRQFIMPVVSTVSLRIIKTPKRFIEDEVSFSSPPPQTKIARVELVPSAPTPQPLTSSSPTPVSIATVTSEVTATPGSGPAVDPLPPPPPPVSTASTTGNTATLLNSSCNNSTSNGRFSSSAASCGSSAVSQHSSQLSSGESSRSSSPSLDDSSCDSQGSEGTQALFEEADQSPPSQGETEASRHHASQPPSPLSEMEPDQVVLEHSRRGRRGQSQRRGDLMARGRGSLIAGRKEAVINSTTGVTQTGSHHASSTASSSASPPPLLSPPQPPQAGSSNATEHHSHSPWMSHSMASFLPTSSVLSSAHGKSRSILREPTFRWTSLSCGENKYFSSAKYAKEGLIRKPTFDNFRPPPLTPEDVGLIPPVPGGGVITPSGFPSPGGQAGTSTRLFSPLHHHPRHNHHQHSSSRFDAPLQKRSPILRPPFFTPSPAHSRIFESVTLPSSSGSSPGSLSPLQVSPTSNKKRKGSKFSRGQPRSPSHSMTTRSSQSGPLTGKASEQSVLNSSVSINMAGNPLPGVAVSPLAPSALTQACFSGFPLSPIGLTSHGVPEGRRTAGNLAVSGSTASSSHLFPIFTPSPQGSGEVSGKSGRDPGAKDKDREMDKSRDLEKENKRDGRRDWEKRVKNLTSDVSSNSTPRLFSFEAKEIDESLSQKKTLCRKKSVSIDSGAEACPSDSTAVQPVGSLSSKGRPVKKGRSSEKSTEVDGADGDKDKEKLSGPGQSSQMVKTTSIGSILARAEKQPVTDRRVARLLGKAKAQLNKIEKREVQPGDQPKLPGQENDSSETPVRGPRIKHVCRRAAVALGRNRAVFPDDMPTLSALPWEEREKILSSMGNDDKSSVAGSEEAEPPTPPIKPVTRQKMVNEAPPRKGRRSRRCGQCPGCQIPDDCGVCTNCLDKPKFGGRNIKKQCCKVRKCQNLQWMPSKFLQKQAKGKRDRKRNKSAEKKESHHKSQCSDASPKPPPPPKDDPPPRKKSETPPPAQGEDKQKQTEPSSPSSQVSSPKDPPVSSPPDDHKHSQTSLCSAIRKERKQLPSSSPSSLVAGPSSPPAQSQQPLQQQSQVPAKKDGLTKSHPSEFKKKSQQSQATSSSNTGPVHPEAKLKKQTSRSVPPPKPKLKEKPLKTDSSTLNSQSTPSTGDTTEQKVACDGVHRIRVDFKEDYDIENVWAMGGLSILTSVPITPRVVCFLCASSGNVEVCCEPFHLFCLGETERPHKEQWENWCCRRCRFCHVCGRKYQKSKLLECDKCRNSYHPECLGPNHPTRSTKKKRVWICSKCVRCKSCGATKPGKTWDAQWSHDFSLCHDCAKRLAKGNSCPVCNKGYDVDDCDGKMMKCKKCDRWVHAKCENLTDDMCELLSSLPERVSYTCANCTKPHSAEWHTVLEKEIHKSMQQVLTALLNSHTSTHLLRYRQTVMKPPELNPESEESLPSRRSPEGPDPPVLTEVTLPSDSPLDLESVEKKMDSGCYKSVPEFSDDIVKIIQTAINSDGGHLESRKANIMLKCFFVRQMERIFPWYKVKESKFWEKHNVSVDGLISNAVLPLSLDHNYAQSKEREEKDKSEQSVLMKTVIPVLNPKAPEELNSLSTPAPPPQAPMLIHDPKPEDTLVIPPPPDSGDNRKCALCLKYGDEDTNDCGRLLYIGQNEWIHVNCALWSAEVFEDIDCALKNVHMAVSRGKQLQQCAFLEDRKVFCRHHRDLIKGEVVPESGFEVTRRVLVDIEEIRQKFVNGLEPDNIHMMIGSMTIDCLGMLTELSDCESKLFPVGYQCSRVYWSTTDARKRCVYKCRILVCRPSLGEIFSNNTAAQELDNTSDHSVSPALQEASVFVPGPTDFLKSSVVLSTPKPCGVYFKNRHPSYPSHHRTPLNRPLPSPDGFTSSAHEIVTVGDPLLISTIRSIGSRRHCTSSISVQQLRKKVPSPPLGDQASSQKGSSSVPYPSSALVDPLMNDVEKGKDPSGERALTHEASSANIGAQCRLSSGLADRVDGIRVATKKPFDSESLKSSQPASISQVSPPLATAVLTGHKRGSGSLKNERGKQATKETDLPPRATFTPSHPLASLPKDNANPIKEGDTSSVAALKDSGKTESPQRIYTKNDNRKSYNYVSSPALNPLATKLGDEDIKHGSAGQTPSHRTSRTKEKNSKVKLNTNRDASTEKREMPQNQNSTFNTKSKSSKNKAEGRDSPTQSISNKVAALNNTVDLAQKEVEKPFRSKGRLSFETELSSAIDAIQTKPGADRHIRPPLCTESTKDISMLVKKCTEKPLKSQTIDPNGNKAVGLPPNTNTYSSFPPSKAARRSSRAMIFSPSASSESSESESHFHPDEPGENLLRHPCPDDGEENNLEDDGSVDKHHEEDSDGSASSAKRRYPRRSARARSNMFFGLTPFYGVRSYGEEDIPFYKSGEISMKRRAGSSKRSAEGQVDGADDMSTSTSGESGEDEGVIGSNKEAYYYNFTRTIINPSSGLPSIAGIDQCLGRGSQMDRFLRDQEKEQEDDSDEVSTATKNLELQQIGQLDGVDDGSESDISISTSSTTTATTSTHKSVKRKGRESRSDKSSLDSGKEAVNATSSNGREGRKNQKDNCLPLGSVKSQDALETPLTLSTDLLKADSDNINSDDCGNILPSDIMEFVLNTPSMQALAQQTETPSAEPFTLDESYGVDVNQRKDILFDDFTQPLANAETSESGVSTSIAVEEPYDLPLELPSDLSVLTTRSPTVNNQNHASLISETSDRPVLALAPEESKVEKPVKKTRTASTASNKSAPDECNDAHIPEEHFIPSHVDGDHIASPGGATVGEAGSQDLTRTTSTPGLPNSPTVPLPGQKFVAVSSTSSGPAPVTNPTIQANASPLKTGPEKLIVLNQHLQPLYVLQTLPNGVTQKIQIAPSVSATGVMNTSTPVLTGISGGISSTQSIFPAGSKSLVPVSHHAQIQAFTGTTQTGFQHVIPNPTSGLLIGVTSHDPQIAVTEAGNRHDHVAIVSSATSITPAPTIIPSGQGKKRLISRLQSPKSKKQARSKSQPTLAPSDIGPNMTLINLSPSQLTAGISAQASLMELGTITATATSHRKIPNIIKRPKQGVMYLEPTLLPQPMPISTTQPSMLGHDPHLIPCTVPGLNPSQSVLNVVSVPPSATGNFLGGSPVSLSAPGLISSTEITGSISNLLIKANPHNLSLPEQPMVLHSGTPMMSHLTSPVQTSIASSICVFPPNQSISMSVNPHMDKEGTIHLQHPVSRILADKTLDPNISLTGQVPLAPNFITQELNKGHVVGILTQSSRTSPISRAHQHQASKLPSGAASTVVGKGKQKVKRPRIIPEKSSGKKHKGFLSDTPTVDASAIQLSYIALKSTTMAANASTFKCKTVDSEHEKPKNEGLPRKDDGTGPKGFSVGTPGRDGGTDSFLDYEPKKGLMFEICSEDGFQIRCESIEEAWKSLTDKVQEARSNARLKALSFDGVDGLKMMGVVHDTVVFLLEQLYGARHCRNYRFRFHKSEDSEDPPLNPHGSARAEVYHRRSVLDMFNFLASKHRKSPLYSPQEEDEEETQHKSARRATITDMPLIVKLKELKRASRDSVGVYRSAIHGRGLFCRKNIEAGDMVIEYSGNVIRSVLTEKREKHYDHKNIGCYMFRIDDYEVVDATMHGNAARFINHSCEPNCYSRVVSVDGQKHIVIFATRKIYKGEELTYDYKFPIEEPGNKLPCNCRAKTCRKFLN</sequence>
<feature type="binding site" evidence="17">
    <location>
        <position position="4019"/>
    </location>
    <ligand>
        <name>S-adenosyl-L-methionine</name>
        <dbReference type="ChEBI" id="CHEBI:59789"/>
    </ligand>
</feature>
<evidence type="ECO:0000256" key="6">
    <source>
        <dbReference type="ARBA" id="ARBA00022737"/>
    </source>
</evidence>
<dbReference type="PROSITE" id="PS50868">
    <property type="entry name" value="POST_SET"/>
    <property type="match status" value="1"/>
</dbReference>
<feature type="region of interest" description="Disordered" evidence="21">
    <location>
        <begin position="2816"/>
        <end position="2917"/>
    </location>
</feature>
<keyword evidence="10" id="KW-0805">Transcription regulation</keyword>
<dbReference type="InterPro" id="IPR002219">
    <property type="entry name" value="PKC_DAG/PE"/>
</dbReference>
<evidence type="ECO:0000259" key="26">
    <source>
        <dbReference type="PROSITE" id="PS50868"/>
    </source>
</evidence>
<dbReference type="FunFam" id="3.30.40.10:FF:000394">
    <property type="entry name" value="Histone-lysine N-methyltransferase"/>
    <property type="match status" value="1"/>
</dbReference>
<dbReference type="GO" id="GO:0008270">
    <property type="term" value="F:zinc ion binding"/>
    <property type="evidence" value="ECO:0007669"/>
    <property type="project" value="UniProtKB-KW"/>
</dbReference>
<feature type="domain" description="Bromo" evidence="22">
    <location>
        <begin position="1785"/>
        <end position="1829"/>
    </location>
</feature>
<feature type="compositionally biased region" description="Low complexity" evidence="21">
    <location>
        <begin position="431"/>
        <end position="495"/>
    </location>
</feature>
<feature type="compositionally biased region" description="Low complexity" evidence="21">
    <location>
        <begin position="254"/>
        <end position="264"/>
    </location>
</feature>
<keyword evidence="5 18" id="KW-0479">Metal-binding</keyword>
<feature type="compositionally biased region" description="Polar residues" evidence="21">
    <location>
        <begin position="2332"/>
        <end position="2344"/>
    </location>
</feature>
<evidence type="ECO:0000256" key="1">
    <source>
        <dbReference type="ARBA" id="ARBA00004123"/>
    </source>
</evidence>
<dbReference type="SMART" id="SM00249">
    <property type="entry name" value="PHD"/>
    <property type="match status" value="3"/>
</dbReference>
<feature type="compositionally biased region" description="Polar residues" evidence="21">
    <location>
        <begin position="2256"/>
        <end position="2268"/>
    </location>
</feature>
<feature type="compositionally biased region" description="Basic and acidic residues" evidence="21">
    <location>
        <begin position="2280"/>
        <end position="2294"/>
    </location>
</feature>
<feature type="compositionally biased region" description="Low complexity" evidence="21">
    <location>
        <begin position="1370"/>
        <end position="1397"/>
    </location>
</feature>
<evidence type="ECO:0000256" key="5">
    <source>
        <dbReference type="ARBA" id="ARBA00022723"/>
    </source>
</evidence>
<feature type="region of interest" description="Disordered" evidence="21">
    <location>
        <begin position="893"/>
        <end position="955"/>
    </location>
</feature>
<feature type="compositionally biased region" description="Low complexity" evidence="21">
    <location>
        <begin position="194"/>
        <end position="204"/>
    </location>
</feature>
<feature type="compositionally biased region" description="Polar residues" evidence="21">
    <location>
        <begin position="1012"/>
        <end position="1025"/>
    </location>
</feature>
<feature type="domain" description="PHD-type" evidence="28">
    <location>
        <begin position="1951"/>
        <end position="2012"/>
    </location>
</feature>
<dbReference type="InterPro" id="IPR046341">
    <property type="entry name" value="SET_dom_sf"/>
</dbReference>
<dbReference type="SUPFAM" id="SSF82199">
    <property type="entry name" value="SET domain"/>
    <property type="match status" value="1"/>
</dbReference>
<feature type="binding site" evidence="17">
    <location>
        <position position="3944"/>
    </location>
    <ligand>
        <name>S-adenosyl-L-methionine</name>
        <dbReference type="ChEBI" id="CHEBI:59789"/>
    </ligand>
</feature>
<dbReference type="InterPro" id="IPR013083">
    <property type="entry name" value="Znf_RING/FYVE/PHD"/>
</dbReference>
<evidence type="ECO:0000256" key="17">
    <source>
        <dbReference type="PIRSR" id="PIRSR010354-50"/>
    </source>
</evidence>
<evidence type="ECO:0000259" key="28">
    <source>
        <dbReference type="PROSITE" id="PS51805"/>
    </source>
</evidence>
<feature type="compositionally biased region" description="Polar residues" evidence="21">
    <location>
        <begin position="224"/>
        <end position="234"/>
    </location>
</feature>
<feature type="compositionally biased region" description="Polar residues" evidence="21">
    <location>
        <begin position="87"/>
        <end position="96"/>
    </location>
</feature>
<feature type="compositionally biased region" description="Low complexity" evidence="21">
    <location>
        <begin position="780"/>
        <end position="794"/>
    </location>
</feature>
<evidence type="ECO:0000256" key="4">
    <source>
        <dbReference type="ARBA" id="ARBA00022691"/>
    </source>
</evidence>
<feature type="region of interest" description="Disordered" evidence="21">
    <location>
        <begin position="2737"/>
        <end position="2775"/>
    </location>
</feature>
<feature type="region of interest" description="Disordered" evidence="21">
    <location>
        <begin position="3330"/>
        <end position="3356"/>
    </location>
</feature>
<evidence type="ECO:0000313" key="30">
    <source>
        <dbReference type="Proteomes" id="UP000316079"/>
    </source>
</evidence>
<dbReference type="EMBL" id="SRMA01024462">
    <property type="protein sequence ID" value="TRZ00388.1"/>
    <property type="molecule type" value="Genomic_DNA"/>
</dbReference>
<keyword evidence="6" id="KW-0677">Repeat</keyword>
<keyword evidence="14" id="KW-0539">Nucleus</keyword>
<dbReference type="PROSITE" id="PS51542">
    <property type="entry name" value="FYRN"/>
    <property type="match status" value="1"/>
</dbReference>
<comment type="catalytic activity">
    <reaction evidence="16">
        <text>L-lysyl(4)-[histone H3] + S-adenosyl-L-methionine = N(6)-methyl-L-lysyl(4)-[histone H3] + S-adenosyl-L-homocysteine + H(+)</text>
        <dbReference type="Rhea" id="RHEA:60264"/>
        <dbReference type="Rhea" id="RHEA-COMP:15543"/>
        <dbReference type="Rhea" id="RHEA-COMP:15547"/>
        <dbReference type="ChEBI" id="CHEBI:15378"/>
        <dbReference type="ChEBI" id="CHEBI:29969"/>
        <dbReference type="ChEBI" id="CHEBI:57856"/>
        <dbReference type="ChEBI" id="CHEBI:59789"/>
        <dbReference type="ChEBI" id="CHEBI:61929"/>
        <dbReference type="EC" id="2.1.1.364"/>
    </reaction>
    <physiologicalReaction direction="left-to-right" evidence="16">
        <dbReference type="Rhea" id="RHEA:60265"/>
    </physiologicalReaction>
</comment>
<feature type="region of interest" description="Disordered" evidence="21">
    <location>
        <begin position="175"/>
        <end position="280"/>
    </location>
</feature>
<dbReference type="Pfam" id="PF00628">
    <property type="entry name" value="PHD"/>
    <property type="match status" value="2"/>
</dbReference>
<dbReference type="PROSITE" id="PS51805">
    <property type="entry name" value="EPHD"/>
    <property type="match status" value="1"/>
</dbReference>
<dbReference type="PROSITE" id="PS51058">
    <property type="entry name" value="ZF_CXXC"/>
    <property type="match status" value="1"/>
</dbReference>
<dbReference type="InterPro" id="IPR019787">
    <property type="entry name" value="Znf_PHD-finger"/>
</dbReference>
<dbReference type="InterPro" id="IPR034732">
    <property type="entry name" value="EPHD"/>
</dbReference>
<feature type="compositionally biased region" description="Basic and acidic residues" evidence="21">
    <location>
        <begin position="1302"/>
        <end position="1313"/>
    </location>
</feature>
<dbReference type="Pfam" id="PF05964">
    <property type="entry name" value="FYRN"/>
    <property type="match status" value="1"/>
</dbReference>
<dbReference type="InterPro" id="IPR001487">
    <property type="entry name" value="Bromodomain"/>
</dbReference>
<dbReference type="CDD" id="cd05493">
    <property type="entry name" value="Bromo_ALL-1"/>
    <property type="match status" value="1"/>
</dbReference>
<feature type="binding site" evidence="18">
    <location>
        <position position="4018"/>
    </location>
    <ligand>
        <name>Zn(2+)</name>
        <dbReference type="ChEBI" id="CHEBI:29105"/>
    </ligand>
</feature>
<feature type="region of interest" description="Disordered" evidence="21">
    <location>
        <begin position="2593"/>
        <end position="2701"/>
    </location>
</feature>
<feature type="domain" description="PHD-type" evidence="23">
    <location>
        <begin position="1561"/>
        <end position="1614"/>
    </location>
</feature>
<feature type="compositionally biased region" description="Polar residues" evidence="21">
    <location>
        <begin position="3603"/>
        <end position="3612"/>
    </location>
</feature>
<dbReference type="PROSITE" id="PS50280">
    <property type="entry name" value="SET"/>
    <property type="match status" value="1"/>
</dbReference>
<accession>A0A553RDW9</accession>
<dbReference type="GO" id="GO:0032259">
    <property type="term" value="P:methylation"/>
    <property type="evidence" value="ECO:0007669"/>
    <property type="project" value="UniProtKB-KW"/>
</dbReference>
<feature type="compositionally biased region" description="Polar residues" evidence="21">
    <location>
        <begin position="1459"/>
        <end position="1475"/>
    </location>
</feature>
<dbReference type="InterPro" id="IPR002857">
    <property type="entry name" value="Znf_CXXC"/>
</dbReference>
<keyword evidence="7 20" id="KW-0863">Zinc-finger</keyword>
<feature type="compositionally biased region" description="Polar residues" evidence="21">
    <location>
        <begin position="1057"/>
        <end position="1070"/>
    </location>
</feature>
<keyword evidence="3" id="KW-0808">Transferase</keyword>
<evidence type="ECO:0000259" key="27">
    <source>
        <dbReference type="PROSITE" id="PS51058"/>
    </source>
</evidence>
<dbReference type="InterPro" id="IPR001965">
    <property type="entry name" value="Znf_PHD"/>
</dbReference>
<evidence type="ECO:0000256" key="16">
    <source>
        <dbReference type="ARBA" id="ARBA00049353"/>
    </source>
</evidence>
<keyword evidence="12" id="KW-0238">DNA-binding</keyword>
<proteinExistence type="predicted"/>
<feature type="compositionally biased region" description="Basic and acidic residues" evidence="21">
    <location>
        <begin position="2363"/>
        <end position="2376"/>
    </location>
</feature>
<feature type="domain" description="PHD-type" evidence="23">
    <location>
        <begin position="1647"/>
        <end position="1708"/>
    </location>
</feature>
<dbReference type="InterPro" id="IPR044133">
    <property type="entry name" value="KMT2A_PHD3"/>
</dbReference>
<feature type="domain" description="CXXC-type" evidence="27">
    <location>
        <begin position="1206"/>
        <end position="1254"/>
    </location>
</feature>
<dbReference type="InterPro" id="IPR016569">
    <property type="entry name" value="MeTrfase_trithorax"/>
</dbReference>
<dbReference type="SMART" id="SM00542">
    <property type="entry name" value="FYRC"/>
    <property type="match status" value="1"/>
</dbReference>
<feature type="compositionally biased region" description="Polar residues" evidence="21">
    <location>
        <begin position="2828"/>
        <end position="2841"/>
    </location>
</feature>
<dbReference type="InterPro" id="IPR047219">
    <property type="entry name" value="KMT2A_2B_SET"/>
</dbReference>
<dbReference type="PROSITE" id="PS51543">
    <property type="entry name" value="FYRC"/>
    <property type="match status" value="1"/>
</dbReference>
<feature type="binding site" evidence="17">
    <location>
        <position position="3900"/>
    </location>
    <ligand>
        <name>S-adenosyl-L-methionine</name>
        <dbReference type="ChEBI" id="CHEBI:59789"/>
    </ligand>
</feature>
<feature type="region of interest" description="Disordered" evidence="21">
    <location>
        <begin position="1259"/>
        <end position="1478"/>
    </location>
</feature>
<dbReference type="Gene3D" id="3.30.160.360">
    <property type="match status" value="2"/>
</dbReference>
<protein>
    <recommendedName>
        <fullName evidence="15">[histone H3]-lysine(4) N-methyltransferase</fullName>
        <ecNumber evidence="15">2.1.1.364</ecNumber>
    </recommendedName>
</protein>
<keyword evidence="11 19" id="KW-0103">Bromodomain</keyword>
<dbReference type="OrthoDB" id="308383at2759"/>
<keyword evidence="8 18" id="KW-0862">Zinc</keyword>
<feature type="compositionally biased region" description="Polar residues" evidence="21">
    <location>
        <begin position="813"/>
        <end position="839"/>
    </location>
</feature>
<evidence type="ECO:0000256" key="15">
    <source>
        <dbReference type="ARBA" id="ARBA00023620"/>
    </source>
</evidence>
<feature type="compositionally biased region" description="Pro residues" evidence="21">
    <location>
        <begin position="421"/>
        <end position="430"/>
    </location>
</feature>
<comment type="caution">
    <text evidence="29">The sequence shown here is derived from an EMBL/GenBank/DDBJ whole genome shotgun (WGS) entry which is preliminary data.</text>
</comment>
<feature type="compositionally biased region" description="Basic residues" evidence="21">
    <location>
        <begin position="179"/>
        <end position="190"/>
    </location>
</feature>
<dbReference type="InterPro" id="IPR003888">
    <property type="entry name" value="FYrich_N"/>
</dbReference>
<feature type="compositionally biased region" description="Basic and acidic residues" evidence="21">
    <location>
        <begin position="111"/>
        <end position="121"/>
    </location>
</feature>